<sequence>MSIGNEEIVVVGAPSGLAREDANPADFPSAVKGALEAFLDERYAEVEKIGPPVTRSVQHLRDFILGGGKRIRPLYAWTGFFGARAAGGVGSEDPEAVLRAVSSLELIQACALIHDDIIDASDTRRGNPTVHRAVEARHSKDDLFGDSADYGRNEAILIGDFALIWAEDMWRYSGLSEAALTRAAEPWRGMRTEVIGGQLLDIALEAAANESVEMANNVNRYKTAAYTIERPLHLGAAIAGAPADTIEAFRGYGRDIGIAFQLRDDLLGVFGDEAVTGKPAGDDLREGKRTVLLAAALNRLDATDPVSAARLRDRVGRTSDRDELAELAAIVESSGAIADVEKQIADLTESGLAHLSRAGIDGEVANTLRDLAIRATERRA</sequence>
<accession>C0XRZ3</accession>
<dbReference type="GO" id="GO:0046872">
    <property type="term" value="F:metal ion binding"/>
    <property type="evidence" value="ECO:0007669"/>
    <property type="project" value="UniProtKB-KW"/>
</dbReference>
<dbReference type="eggNOG" id="COG0142">
    <property type="taxonomic scope" value="Bacteria"/>
</dbReference>
<dbReference type="CDD" id="cd00685">
    <property type="entry name" value="Trans_IPPS_HT"/>
    <property type="match status" value="1"/>
</dbReference>
<evidence type="ECO:0000256" key="4">
    <source>
        <dbReference type="ARBA" id="ARBA00022679"/>
    </source>
</evidence>
<dbReference type="GO" id="GO:0008299">
    <property type="term" value="P:isoprenoid biosynthetic process"/>
    <property type="evidence" value="ECO:0007669"/>
    <property type="project" value="InterPro"/>
</dbReference>
<dbReference type="EC" id="2.5.1.29" evidence="8"/>
<dbReference type="SUPFAM" id="SSF48576">
    <property type="entry name" value="Terpenoid synthases"/>
    <property type="match status" value="1"/>
</dbReference>
<dbReference type="HOGENOM" id="CLU_014015_2_1_11"/>
<dbReference type="PANTHER" id="PTHR12001:SF85">
    <property type="entry name" value="SHORT CHAIN ISOPRENYL DIPHOSPHATE SYNTHASE"/>
    <property type="match status" value="1"/>
</dbReference>
<dbReference type="PANTHER" id="PTHR12001">
    <property type="entry name" value="GERANYLGERANYL PYROPHOSPHATE SYNTHASE"/>
    <property type="match status" value="1"/>
</dbReference>
<dbReference type="EMBL" id="ACHJ01000108">
    <property type="protein sequence ID" value="EEI16991.1"/>
    <property type="molecule type" value="Genomic_DNA"/>
</dbReference>
<dbReference type="Pfam" id="PF00348">
    <property type="entry name" value="polyprenyl_synt"/>
    <property type="match status" value="1"/>
</dbReference>
<keyword evidence="9" id="KW-1185">Reference proteome</keyword>
<name>C0XRZ3_CORLD</name>
<evidence type="ECO:0000256" key="5">
    <source>
        <dbReference type="ARBA" id="ARBA00022723"/>
    </source>
</evidence>
<dbReference type="PROSITE" id="PS00723">
    <property type="entry name" value="POLYPRENYL_SYNTHASE_1"/>
    <property type="match status" value="1"/>
</dbReference>
<keyword evidence="5" id="KW-0479">Metal-binding</keyword>
<evidence type="ECO:0000256" key="2">
    <source>
        <dbReference type="ARBA" id="ARBA00005128"/>
    </source>
</evidence>
<dbReference type="InterPro" id="IPR033749">
    <property type="entry name" value="Polyprenyl_synt_CS"/>
</dbReference>
<dbReference type="GO" id="GO:0004311">
    <property type="term" value="F:geranylgeranyl diphosphate synthase activity"/>
    <property type="evidence" value="ECO:0007669"/>
    <property type="project" value="UniProtKB-EC"/>
</dbReference>
<comment type="cofactor">
    <cofactor evidence="1">
        <name>Mg(2+)</name>
        <dbReference type="ChEBI" id="CHEBI:18420"/>
    </cofactor>
</comment>
<comment type="caution">
    <text evidence="8">The sequence shown here is derived from an EMBL/GenBank/DDBJ whole genome shotgun (WGS) entry which is preliminary data.</text>
</comment>
<dbReference type="PROSITE" id="PS00444">
    <property type="entry name" value="POLYPRENYL_SYNTHASE_2"/>
    <property type="match status" value="1"/>
</dbReference>
<proteinExistence type="inferred from homology"/>
<keyword evidence="4 7" id="KW-0808">Transferase</keyword>
<evidence type="ECO:0000256" key="3">
    <source>
        <dbReference type="ARBA" id="ARBA00006706"/>
    </source>
</evidence>
<dbReference type="AlphaFoldDB" id="C0XRZ3"/>
<dbReference type="STRING" id="525263.HMPREF0298_1213"/>
<organism evidence="8 9">
    <name type="scientific">Corynebacterium lipophiloflavum (strain ATCC 700352 / DSM 44291 / CCUG 37336 / JCM 10383 / DMMZ 1944)</name>
    <dbReference type="NCBI Taxonomy" id="525263"/>
    <lineage>
        <taxon>Bacteria</taxon>
        <taxon>Bacillati</taxon>
        <taxon>Actinomycetota</taxon>
        <taxon>Actinomycetes</taxon>
        <taxon>Mycobacteriales</taxon>
        <taxon>Corynebacteriaceae</taxon>
        <taxon>Corynebacterium</taxon>
    </lineage>
</organism>
<keyword evidence="6" id="KW-0460">Magnesium</keyword>
<protein>
    <submittedName>
        <fullName evidence="8">Polyprenyl synthetase</fullName>
        <ecNumber evidence="8">2.5.1.29</ecNumber>
    </submittedName>
</protein>
<comment type="similarity">
    <text evidence="3 7">Belongs to the FPP/GGPP synthase family.</text>
</comment>
<dbReference type="InterPro" id="IPR000092">
    <property type="entry name" value="Polyprenyl_synt"/>
</dbReference>
<dbReference type="Gene3D" id="1.10.600.10">
    <property type="entry name" value="Farnesyl Diphosphate Synthase"/>
    <property type="match status" value="1"/>
</dbReference>
<reference evidence="8" key="1">
    <citation type="submission" date="2009-01" db="EMBL/GenBank/DDBJ databases">
        <authorList>
            <person name="Qin X."/>
            <person name="Bachman B."/>
            <person name="Battles P."/>
            <person name="Bell A."/>
            <person name="Bess C."/>
            <person name="Bickham C."/>
            <person name="Chaboub L."/>
            <person name="Chen D."/>
            <person name="Coyle M."/>
            <person name="Deiros D.R."/>
            <person name="Dinh H."/>
            <person name="Forbes L."/>
            <person name="Fowler G."/>
            <person name="Francisco L."/>
            <person name="Fu Q."/>
            <person name="Gubbala S."/>
            <person name="Hale W."/>
            <person name="Han Y."/>
            <person name="Hemphill L."/>
            <person name="Highlander S.K."/>
            <person name="Hirani K."/>
            <person name="Hogues M."/>
            <person name="Jackson L."/>
            <person name="Jakkamsetti A."/>
            <person name="Javaid M."/>
            <person name="Jiang H."/>
            <person name="Korchina V."/>
            <person name="Kovar C."/>
            <person name="Lara F."/>
            <person name="Lee S."/>
            <person name="Mata R."/>
            <person name="Mathew T."/>
            <person name="Moen C."/>
            <person name="Morales K."/>
            <person name="Munidasa M."/>
            <person name="Nazareth L."/>
            <person name="Ngo R."/>
            <person name="Nguyen L."/>
            <person name="Okwuonu G."/>
            <person name="Ongeri F."/>
            <person name="Patil S."/>
            <person name="Petrosino J."/>
            <person name="Pham C."/>
            <person name="Pham P."/>
            <person name="Pu L.-L."/>
            <person name="Puazo M."/>
            <person name="Raj R."/>
            <person name="Reid J."/>
            <person name="Rouhana J."/>
            <person name="Saada N."/>
            <person name="Shang Y."/>
            <person name="Simmons D."/>
            <person name="Thornton R."/>
            <person name="Warren J."/>
            <person name="Weissenberger G."/>
            <person name="Zhang J."/>
            <person name="Zhang L."/>
            <person name="Zhou C."/>
            <person name="Zhu D."/>
            <person name="Muzny D."/>
            <person name="Worley K."/>
            <person name="Gibbs R."/>
        </authorList>
    </citation>
    <scope>NUCLEOTIDE SEQUENCE [LARGE SCALE GENOMIC DNA]</scope>
    <source>
        <strain evidence="8">DSM 44291</strain>
    </source>
</reference>
<dbReference type="InterPro" id="IPR008949">
    <property type="entry name" value="Isoprenoid_synthase_dom_sf"/>
</dbReference>
<evidence type="ECO:0000256" key="6">
    <source>
        <dbReference type="ARBA" id="ARBA00022842"/>
    </source>
</evidence>
<dbReference type="SFLD" id="SFLDG01017">
    <property type="entry name" value="Polyprenyl_Transferase_Like"/>
    <property type="match status" value="1"/>
</dbReference>
<dbReference type="Proteomes" id="UP000006196">
    <property type="component" value="Unassembled WGS sequence"/>
</dbReference>
<evidence type="ECO:0000313" key="9">
    <source>
        <dbReference type="Proteomes" id="UP000006196"/>
    </source>
</evidence>
<evidence type="ECO:0000313" key="8">
    <source>
        <dbReference type="EMBL" id="EEI16991.1"/>
    </source>
</evidence>
<evidence type="ECO:0000256" key="1">
    <source>
        <dbReference type="ARBA" id="ARBA00001946"/>
    </source>
</evidence>
<comment type="pathway">
    <text evidence="2">Isoprenoid biosynthesis.</text>
</comment>
<dbReference type="SFLD" id="SFLDS00005">
    <property type="entry name" value="Isoprenoid_Synthase_Type_I"/>
    <property type="match status" value="1"/>
</dbReference>
<evidence type="ECO:0000256" key="7">
    <source>
        <dbReference type="RuleBase" id="RU004466"/>
    </source>
</evidence>
<gene>
    <name evidence="8" type="primary">ggps1</name>
    <name evidence="8" type="ORF">HMPREF0298_1213</name>
</gene>